<feature type="compositionally biased region" description="Basic residues" evidence="5">
    <location>
        <begin position="38"/>
        <end position="59"/>
    </location>
</feature>
<feature type="compositionally biased region" description="Polar residues" evidence="5">
    <location>
        <begin position="1494"/>
        <end position="1503"/>
    </location>
</feature>
<evidence type="ECO:0000256" key="1">
    <source>
        <dbReference type="ARBA" id="ARBA00006914"/>
    </source>
</evidence>
<protein>
    <submittedName>
        <fullName evidence="7">TAT-binding protein-like protein 7, AAA ATPase</fullName>
    </submittedName>
</protein>
<name>A0ABR0IXH4_9EURO</name>
<dbReference type="CDD" id="cd05491">
    <property type="entry name" value="Bromo_TBP7_like"/>
    <property type="match status" value="1"/>
</dbReference>
<feature type="compositionally biased region" description="Basic and acidic residues" evidence="5">
    <location>
        <begin position="1515"/>
        <end position="1525"/>
    </location>
</feature>
<comment type="similarity">
    <text evidence="1">Belongs to the AAA ATPase family.</text>
</comment>
<evidence type="ECO:0000313" key="7">
    <source>
        <dbReference type="EMBL" id="KAK5051078.1"/>
    </source>
</evidence>
<feature type="compositionally biased region" description="Acidic residues" evidence="5">
    <location>
        <begin position="18"/>
        <end position="29"/>
    </location>
</feature>
<dbReference type="PANTHER" id="PTHR23069:SF0">
    <property type="entry name" value="TAT-BINDING HOMOLOG 7"/>
    <property type="match status" value="1"/>
</dbReference>
<evidence type="ECO:0000313" key="8">
    <source>
        <dbReference type="Proteomes" id="UP001345691"/>
    </source>
</evidence>
<evidence type="ECO:0000256" key="2">
    <source>
        <dbReference type="ARBA" id="ARBA00022741"/>
    </source>
</evidence>
<dbReference type="InterPro" id="IPR045199">
    <property type="entry name" value="ATAD2-like"/>
</dbReference>
<evidence type="ECO:0000259" key="6">
    <source>
        <dbReference type="SMART" id="SM00382"/>
    </source>
</evidence>
<feature type="compositionally biased region" description="Acidic residues" evidence="5">
    <location>
        <begin position="65"/>
        <end position="89"/>
    </location>
</feature>
<feature type="compositionally biased region" description="Low complexity" evidence="5">
    <location>
        <begin position="1504"/>
        <end position="1513"/>
    </location>
</feature>
<dbReference type="Gene3D" id="1.10.8.60">
    <property type="match status" value="1"/>
</dbReference>
<dbReference type="PANTHER" id="PTHR23069">
    <property type="entry name" value="AAA DOMAIN-CONTAINING"/>
    <property type="match status" value="1"/>
</dbReference>
<dbReference type="InterPro" id="IPR003960">
    <property type="entry name" value="ATPase_AAA_CS"/>
</dbReference>
<dbReference type="InterPro" id="IPR003593">
    <property type="entry name" value="AAA+_ATPase"/>
</dbReference>
<feature type="compositionally biased region" description="Gly residues" evidence="5">
    <location>
        <begin position="519"/>
        <end position="534"/>
    </location>
</feature>
<evidence type="ECO:0000256" key="5">
    <source>
        <dbReference type="SAM" id="MobiDB-lite"/>
    </source>
</evidence>
<feature type="compositionally biased region" description="Basic and acidic residues" evidence="5">
    <location>
        <begin position="250"/>
        <end position="267"/>
    </location>
</feature>
<dbReference type="InterPro" id="IPR041569">
    <property type="entry name" value="AAA_lid_3"/>
</dbReference>
<feature type="compositionally biased region" description="Basic and acidic residues" evidence="5">
    <location>
        <begin position="1429"/>
        <end position="1439"/>
    </location>
</feature>
<feature type="compositionally biased region" description="Low complexity" evidence="5">
    <location>
        <begin position="1440"/>
        <end position="1449"/>
    </location>
</feature>
<dbReference type="EMBL" id="JAVRRF010000036">
    <property type="protein sequence ID" value="KAK5051078.1"/>
    <property type="molecule type" value="Genomic_DNA"/>
</dbReference>
<comment type="caution">
    <text evidence="7">The sequence shown here is derived from an EMBL/GenBank/DDBJ whole genome shotgun (WGS) entry which is preliminary data.</text>
</comment>
<feature type="compositionally biased region" description="Acidic residues" evidence="5">
    <location>
        <begin position="308"/>
        <end position="324"/>
    </location>
</feature>
<feature type="region of interest" description="Disordered" evidence="5">
    <location>
        <begin position="1402"/>
        <end position="1462"/>
    </location>
</feature>
<dbReference type="Pfam" id="PF00004">
    <property type="entry name" value="AAA"/>
    <property type="match status" value="1"/>
</dbReference>
<evidence type="ECO:0000256" key="4">
    <source>
        <dbReference type="ARBA" id="ARBA00023117"/>
    </source>
</evidence>
<dbReference type="PROSITE" id="PS00674">
    <property type="entry name" value="AAA"/>
    <property type="match status" value="1"/>
</dbReference>
<feature type="compositionally biased region" description="Acidic residues" evidence="5">
    <location>
        <begin position="239"/>
        <end position="249"/>
    </location>
</feature>
<sequence>MPPGFRTGASKRTLEEIAQQEDPDDDDYDDRAPGPSSKPRHHKSRGSGPPARKKQRRAKYGGSDVDSDDEELVSESESFEEEDSEDEVETNEKGRPVRRSAKKAVKYEESSDEDELSKSPSPDLRTPPKRGARKLIITLKTTPGRPPRNLRSGSYGGKQPTSSSAAAPDRLRRRSSRLSHDEEDAMFALTNSGNHAEVTRAGSRDPEVLPARATRGGKGIKYPSKSTIDEESQPMATEEGGEEMGEEELEIKASQHELLESDPHVAEQSEEQVPKIMSDTYAHAEAESDGDGEGDFGTKEAPATQEDAPAEEVEGGGDEDDDDDVVPRGRLTRGAAKRQAESPDFEPEQSPKRLRGRGLRGEAKQTASQSRRRKAQDESSDFDPDHETANQDEMSSSSESEASPRKNDEFESSNNGRRSTRLRSKAASRQTSEDSADELAAEVADLKKEERKKRREREEIVFEPRQRRARDGKKPNYDLLRNLAPIEDEEEAAPSPSQQRPRRTAGGGWQRSLFNTYGPFGGGGSAAPVLGGGPPRAQGGVDSDSSDDEVMKPPRPMGGTVGMTPTAGGAPSLFPQPLNADPAQATGGTPANLGKLKDKQALADADPLGVDQNVDFDSVGGLQGHIDQLKEMVALPLLYPEIFMRFKITPPRGVLFHGPPGTGKTLLARALATSVSSQGRKVTFYMRKGADALSKWVGEAERQLRLLFEEARKNQPSIIFFDEIDGLAPVRSSKQEQIHASIVSTLLALMDGMDGRGQVVVIGATNRPDSIDPALRRPGRFDREFYFPLPNTDARRAIIDIHTRGWDPPLPPMIKDELAEMTKGYGGADLRALCTEAALNAVQRRYPQIYNSTQKLIIDPKTIEVTPKDFMISIKKMTPSSERSTSSGASPLPSSVAPLLSAKLKEIEEILAEIMPRQKKLTALEEAQYEDAADGHSFGRERMQQAFETARVFRPRLLVKGKVGMGQQYLAGALLNHFEGLHVQAFDLPTLLGDSTSSAEATLIRLFSEVKMHKPSVIYIPNVHDWYTRVGDVVIKTFVGLLRAIKPTDPVLLLGYVEVDPDLVDEEMQRDLFGYSTKNQFLLEPPDKNERYEFFQSLKDYIRTAPDEFPHPKNRKKRQLEQLEVAPPEPEKGPASLSKEELKAQKKKDRLTLNMLKLRLQPIMDQIRTKYKKFRTGVIDEGQIRYLYDEADPTTVTSDIHADMHASFRPFEIGKDAHGVLGLLDQGSNNFYYNLDSVTIEKRLSNGYYKRPKDFLADIKRLAKDAKTVGDEDRLLKANELVANVEVDIANIEITEPALAAECERVYERELAREKEVLAKARAADEQSKEMPPPEVVSNVPHGDASGPSTTTNSTGPILLGEPVQRRRDFVQRLAPAAGEGTSSESVVTNGIHLSHDEPAQTELTNGSHSVHDGNEADAEGDTPMGGVESHHTSHDKSTETQQTQTTSSFGNRESAQPRPLHSYTAPSQQLLKESGLSAPRSQTGPFTPLPQGTHPTELQNDASTTQSTSQKKTSSHDTEDHNQHDSGPNLYLLDERRSAGGSQIPSTQGNLPASQDIMDPLAGPAGRPTSSQGQSQPAERSSQPPVPLFDGAATERRPSRSNGGLSGLHDLLNPPSPSSSAPRPNLVQVEERNLDNFHAELRDQTSGLSVEQLEQVNSVLMDTLWKTRDQWDRGKVLEELSGKFNEVIEDMRKSGQEFEPGSWGKKN</sequence>
<dbReference type="InterPro" id="IPR027417">
    <property type="entry name" value="P-loop_NTPase"/>
</dbReference>
<feature type="region of interest" description="Disordered" evidence="5">
    <location>
        <begin position="1"/>
        <end position="593"/>
    </location>
</feature>
<keyword evidence="8" id="KW-1185">Reference proteome</keyword>
<gene>
    <name evidence="7" type="primary">YTA7</name>
    <name evidence="7" type="ORF">LTR69_010454</name>
</gene>
<feature type="domain" description="AAA+ ATPase" evidence="6">
    <location>
        <begin position="650"/>
        <end position="791"/>
    </location>
</feature>
<feature type="compositionally biased region" description="Low complexity" evidence="5">
    <location>
        <begin position="1346"/>
        <end position="1357"/>
    </location>
</feature>
<dbReference type="Pfam" id="PF17862">
    <property type="entry name" value="AAA_lid_3"/>
    <property type="match status" value="1"/>
</dbReference>
<dbReference type="SMART" id="SM00382">
    <property type="entry name" value="AAA"/>
    <property type="match status" value="1"/>
</dbReference>
<keyword evidence="3" id="KW-0067">ATP-binding</keyword>
<dbReference type="Proteomes" id="UP001345691">
    <property type="component" value="Unassembled WGS sequence"/>
</dbReference>
<feature type="region of interest" description="Disordered" evidence="5">
    <location>
        <begin position="1474"/>
        <end position="1625"/>
    </location>
</feature>
<reference evidence="7 8" key="1">
    <citation type="submission" date="2023-08" db="EMBL/GenBank/DDBJ databases">
        <title>Black Yeasts Isolated from many extreme environments.</title>
        <authorList>
            <person name="Coleine C."/>
            <person name="Stajich J.E."/>
            <person name="Selbmann L."/>
        </authorList>
    </citation>
    <scope>NUCLEOTIDE SEQUENCE [LARGE SCALE GENOMIC DNA]</scope>
    <source>
        <strain evidence="7 8">CCFEE 6328</strain>
    </source>
</reference>
<keyword evidence="4" id="KW-0103">Bromodomain</keyword>
<feature type="compositionally biased region" description="Polar residues" evidence="5">
    <location>
        <begin position="1541"/>
        <end position="1554"/>
    </location>
</feature>
<feature type="compositionally biased region" description="Polar residues" evidence="5">
    <location>
        <begin position="1569"/>
        <end position="1584"/>
    </location>
</feature>
<accession>A0ABR0IXH4</accession>
<proteinExistence type="inferred from homology"/>
<dbReference type="SUPFAM" id="SSF52540">
    <property type="entry name" value="P-loop containing nucleoside triphosphate hydrolases"/>
    <property type="match status" value="2"/>
</dbReference>
<feature type="compositionally biased region" description="Basic and acidic residues" evidence="5">
    <location>
        <begin position="456"/>
        <end position="466"/>
    </location>
</feature>
<feature type="region of interest" description="Disordered" evidence="5">
    <location>
        <begin position="1322"/>
        <end position="1363"/>
    </location>
</feature>
<dbReference type="InterPro" id="IPR003959">
    <property type="entry name" value="ATPase_AAA_core"/>
</dbReference>
<evidence type="ECO:0000256" key="3">
    <source>
        <dbReference type="ARBA" id="ARBA00022840"/>
    </source>
</evidence>
<dbReference type="Gene3D" id="3.40.50.300">
    <property type="entry name" value="P-loop containing nucleotide triphosphate hydrolases"/>
    <property type="match status" value="2"/>
</dbReference>
<organism evidence="7 8">
    <name type="scientific">Exophiala sideris</name>
    <dbReference type="NCBI Taxonomy" id="1016849"/>
    <lineage>
        <taxon>Eukaryota</taxon>
        <taxon>Fungi</taxon>
        <taxon>Dikarya</taxon>
        <taxon>Ascomycota</taxon>
        <taxon>Pezizomycotina</taxon>
        <taxon>Eurotiomycetes</taxon>
        <taxon>Chaetothyriomycetidae</taxon>
        <taxon>Chaetothyriales</taxon>
        <taxon>Herpotrichiellaceae</taxon>
        <taxon>Exophiala</taxon>
    </lineage>
</organism>
<feature type="region of interest" description="Disordered" evidence="5">
    <location>
        <begin position="1105"/>
        <end position="1144"/>
    </location>
</feature>
<keyword evidence="2" id="KW-0547">Nucleotide-binding</keyword>